<dbReference type="OrthoDB" id="9362at2157"/>
<sequence length="523" mass="55200">MAENARADLTADARTVCDLVRTTVGPFGANKLVLGTNGTAKTTASGSLVLDSLELDNPAVNLLKGAASDFRDAHGDGASSVVALTGALLTEADRLAELGLHPTTIERGYREALGVAVDRLEQSARPLDEVGVDAVARTALTATRNPNTRAQVGEYVARIAESLADDDSFDADRVKVLSQLGGGESETELVEGVVLDRDPVTDDMPRTLEDAGVAVLSATVDVPKLGGSTGRLDARLSISPERFEDRAAIGDGERERFREHLDAAVDAGCRVVVTGMAINERVERMLANAGVLALQRVDDEDLPRVARATGATVVPGLEQVTPETCGRATVRVTRWAGRDVTSFVSVGAEREPVYTLFCRAPDSRSVEAFERSVESALAAVDHAFRTRTVVPGGGAAETGATLAVREHARSVAGAEQLAIEAFGDAMATIPRALAVNAGIDGWRGLVRLRVAHHEGHDAVGVDCLFGETRDVLAEDPIAEPTALKRDVWSAATDLATHLVRMDAEVPASDLSDEETADRLGERP</sequence>
<dbReference type="GO" id="GO:0140662">
    <property type="term" value="F:ATP-dependent protein folding chaperone"/>
    <property type="evidence" value="ECO:0007669"/>
    <property type="project" value="InterPro"/>
</dbReference>
<evidence type="ECO:0000256" key="5">
    <source>
        <dbReference type="RuleBase" id="RU004187"/>
    </source>
</evidence>
<evidence type="ECO:0000256" key="2">
    <source>
        <dbReference type="ARBA" id="ARBA00022741"/>
    </source>
</evidence>
<accession>A0A7D5KWW2</accession>
<dbReference type="InterPro" id="IPR017998">
    <property type="entry name" value="Chaperone_TCP-1"/>
</dbReference>
<dbReference type="CDD" id="cd00309">
    <property type="entry name" value="chaperonin_type_I_II"/>
    <property type="match status" value="1"/>
</dbReference>
<dbReference type="SUPFAM" id="SSF54849">
    <property type="entry name" value="GroEL-intermediate domain like"/>
    <property type="match status" value="1"/>
</dbReference>
<protein>
    <submittedName>
        <fullName evidence="6">TCP-1/cpn60 chaperonin family protein</fullName>
    </submittedName>
</protein>
<reference evidence="6 7" key="1">
    <citation type="submission" date="2020-07" db="EMBL/GenBank/DDBJ databases">
        <title>Gai3-2, isolated from salt lake.</title>
        <authorList>
            <person name="Cui H."/>
            <person name="Shi X."/>
        </authorList>
    </citation>
    <scope>NUCLEOTIDE SEQUENCE [LARGE SCALE GENOMIC DNA]</scope>
    <source>
        <strain evidence="6 7">Gai3-2</strain>
    </source>
</reference>
<dbReference type="Gene3D" id="1.10.560.10">
    <property type="entry name" value="GroEL-like equatorial domain"/>
    <property type="match status" value="1"/>
</dbReference>
<dbReference type="RefSeq" id="WP_179168893.1">
    <property type="nucleotide sequence ID" value="NZ_CP058529.1"/>
</dbReference>
<evidence type="ECO:0000256" key="1">
    <source>
        <dbReference type="ARBA" id="ARBA00008020"/>
    </source>
</evidence>
<dbReference type="PANTHER" id="PTHR11353">
    <property type="entry name" value="CHAPERONIN"/>
    <property type="match status" value="1"/>
</dbReference>
<dbReference type="InterPro" id="IPR027413">
    <property type="entry name" value="GROEL-like_equatorial_sf"/>
</dbReference>
<dbReference type="GO" id="GO:0005524">
    <property type="term" value="F:ATP binding"/>
    <property type="evidence" value="ECO:0007669"/>
    <property type="project" value="UniProtKB-KW"/>
</dbReference>
<dbReference type="SUPFAM" id="SSF48592">
    <property type="entry name" value="GroEL equatorial domain-like"/>
    <property type="match status" value="1"/>
</dbReference>
<dbReference type="Gene3D" id="3.50.7.10">
    <property type="entry name" value="GroEL"/>
    <property type="match status" value="1"/>
</dbReference>
<evidence type="ECO:0000313" key="7">
    <source>
        <dbReference type="Proteomes" id="UP000509750"/>
    </source>
</evidence>
<keyword evidence="7" id="KW-1185">Reference proteome</keyword>
<gene>
    <name evidence="6" type="ORF">HUG10_07050</name>
</gene>
<dbReference type="SUPFAM" id="SSF52029">
    <property type="entry name" value="GroEL apical domain-like"/>
    <property type="match status" value="1"/>
</dbReference>
<name>A0A7D5KWW2_9EURY</name>
<proteinExistence type="inferred from homology"/>
<comment type="similarity">
    <text evidence="1 5">Belongs to the TCP-1 chaperonin family.</text>
</comment>
<dbReference type="InterPro" id="IPR027409">
    <property type="entry name" value="GroEL-like_apical_dom_sf"/>
</dbReference>
<keyword evidence="3 5" id="KW-0067">ATP-binding</keyword>
<keyword evidence="2 5" id="KW-0547">Nucleotide-binding</keyword>
<dbReference type="InterPro" id="IPR027410">
    <property type="entry name" value="TCP-1-like_intermed_sf"/>
</dbReference>
<dbReference type="KEGG" id="halg:HUG10_07050"/>
<dbReference type="PRINTS" id="PR00304">
    <property type="entry name" value="TCOMPLEXTCP1"/>
</dbReference>
<evidence type="ECO:0000313" key="6">
    <source>
        <dbReference type="EMBL" id="QLG27318.1"/>
    </source>
</evidence>
<dbReference type="Proteomes" id="UP000509750">
    <property type="component" value="Chromosome"/>
</dbReference>
<evidence type="ECO:0000256" key="4">
    <source>
        <dbReference type="ARBA" id="ARBA00023186"/>
    </source>
</evidence>
<dbReference type="EMBL" id="CP058529">
    <property type="protein sequence ID" value="QLG27318.1"/>
    <property type="molecule type" value="Genomic_DNA"/>
</dbReference>
<dbReference type="AlphaFoldDB" id="A0A7D5KWW2"/>
<dbReference type="GeneID" id="56028577"/>
<dbReference type="InterPro" id="IPR002423">
    <property type="entry name" value="Cpn60/GroEL/TCP-1"/>
</dbReference>
<keyword evidence="4 5" id="KW-0143">Chaperone</keyword>
<evidence type="ECO:0000256" key="3">
    <source>
        <dbReference type="ARBA" id="ARBA00022840"/>
    </source>
</evidence>
<organism evidence="6 7">
    <name type="scientific">Halorarum halophilum</name>
    <dbReference type="NCBI Taxonomy" id="2743090"/>
    <lineage>
        <taxon>Archaea</taxon>
        <taxon>Methanobacteriati</taxon>
        <taxon>Methanobacteriota</taxon>
        <taxon>Stenosarchaea group</taxon>
        <taxon>Halobacteria</taxon>
        <taxon>Halobacteriales</taxon>
        <taxon>Haloferacaceae</taxon>
        <taxon>Halorarum</taxon>
    </lineage>
</organism>
<dbReference type="Gene3D" id="3.30.260.10">
    <property type="entry name" value="TCP-1-like chaperonin intermediate domain"/>
    <property type="match status" value="1"/>
</dbReference>
<dbReference type="Pfam" id="PF00118">
    <property type="entry name" value="Cpn60_TCP1"/>
    <property type="match status" value="1"/>
</dbReference>